<dbReference type="Proteomes" id="UP000030853">
    <property type="component" value="Unassembled WGS sequence"/>
</dbReference>
<evidence type="ECO:0000313" key="3">
    <source>
        <dbReference type="Proteomes" id="UP000030853"/>
    </source>
</evidence>
<organism evidence="2 3">
    <name type="scientific">Pantoea rodasii</name>
    <dbReference type="NCBI Taxonomy" id="1076549"/>
    <lineage>
        <taxon>Bacteria</taxon>
        <taxon>Pseudomonadati</taxon>
        <taxon>Pseudomonadota</taxon>
        <taxon>Gammaproteobacteria</taxon>
        <taxon>Enterobacterales</taxon>
        <taxon>Erwiniaceae</taxon>
        <taxon>Pantoea</taxon>
    </lineage>
</organism>
<feature type="compositionally biased region" description="Basic and acidic residues" evidence="1">
    <location>
        <begin position="85"/>
        <end position="96"/>
    </location>
</feature>
<evidence type="ECO:0008006" key="4">
    <source>
        <dbReference type="Google" id="ProtNLM"/>
    </source>
</evidence>
<evidence type="ECO:0000256" key="1">
    <source>
        <dbReference type="SAM" id="MobiDB-lite"/>
    </source>
</evidence>
<dbReference type="AlphaFoldDB" id="A0A0B1R895"/>
<feature type="region of interest" description="Disordered" evidence="1">
    <location>
        <begin position="77"/>
        <end position="96"/>
    </location>
</feature>
<name>A0A0B1R895_9GAMM</name>
<proteinExistence type="predicted"/>
<gene>
    <name evidence="2" type="ORF">QU24_04730</name>
</gene>
<dbReference type="EMBL" id="JTJJ01000019">
    <property type="protein sequence ID" value="KHJ69233.1"/>
    <property type="molecule type" value="Genomic_DNA"/>
</dbReference>
<accession>A0A0B1R895</accession>
<evidence type="ECO:0000313" key="2">
    <source>
        <dbReference type="EMBL" id="KHJ69233.1"/>
    </source>
</evidence>
<protein>
    <recommendedName>
        <fullName evidence="4">MarR family transcriptional regulator</fullName>
    </recommendedName>
</protein>
<sequence>MIKLAPKHFRLLSLMQERESVPADIMPAVMATLIRLRLAEFFYGEEWRRVSERYRLTARGKRVLMAYDARIKRDQQRSKCQVSSRRCEKKPESDIT</sequence>
<comment type="caution">
    <text evidence="2">The sequence shown here is derived from an EMBL/GenBank/DDBJ whole genome shotgun (WGS) entry which is preliminary data.</text>
</comment>
<reference evidence="2 3" key="1">
    <citation type="submission" date="2014-11" db="EMBL/GenBank/DDBJ databases">
        <title>Genome sequencing of Pantoea rodasii ND03.</title>
        <authorList>
            <person name="Muhamad Yunos N.Y."/>
            <person name="Chan K.-G."/>
        </authorList>
    </citation>
    <scope>NUCLEOTIDE SEQUENCE [LARGE SCALE GENOMIC DNA]</scope>
    <source>
        <strain evidence="2 3">ND03</strain>
    </source>
</reference>